<feature type="region of interest" description="Disordered" evidence="1">
    <location>
        <begin position="21"/>
        <end position="53"/>
    </location>
</feature>
<evidence type="ECO:0000313" key="3">
    <source>
        <dbReference type="Proteomes" id="UP001150924"/>
    </source>
</evidence>
<reference evidence="2" key="1">
    <citation type="submission" date="2022-11" db="EMBL/GenBank/DDBJ databases">
        <title>Minimal conservation of predation-associated metabolite biosynthetic gene clusters underscores biosynthetic potential of Myxococcota including descriptions for ten novel species: Archangium lansinium sp. nov., Myxococcus landrumus sp. nov., Nannocystis bai.</title>
        <authorList>
            <person name="Ahearne A."/>
            <person name="Stevens C."/>
            <person name="Phillips K."/>
        </authorList>
    </citation>
    <scope>NUCLEOTIDE SEQUENCE</scope>
    <source>
        <strain evidence="2">Na p29</strain>
    </source>
</reference>
<comment type="caution">
    <text evidence="2">The sequence shown here is derived from an EMBL/GenBank/DDBJ whole genome shotgun (WGS) entry which is preliminary data.</text>
</comment>
<protein>
    <submittedName>
        <fullName evidence="2">Uncharacterized protein</fullName>
    </submittedName>
</protein>
<proteinExistence type="predicted"/>
<gene>
    <name evidence="2" type="ORF">OV079_53060</name>
</gene>
<organism evidence="2 3">
    <name type="scientific">Nannocystis pusilla</name>
    <dbReference type="NCBI Taxonomy" id="889268"/>
    <lineage>
        <taxon>Bacteria</taxon>
        <taxon>Pseudomonadati</taxon>
        <taxon>Myxococcota</taxon>
        <taxon>Polyangia</taxon>
        <taxon>Nannocystales</taxon>
        <taxon>Nannocystaceae</taxon>
        <taxon>Nannocystis</taxon>
    </lineage>
</organism>
<feature type="compositionally biased region" description="Basic residues" evidence="1">
    <location>
        <begin position="85"/>
        <end position="95"/>
    </location>
</feature>
<keyword evidence="3" id="KW-1185">Reference proteome</keyword>
<dbReference type="EMBL" id="JAPNKE010000002">
    <property type="protein sequence ID" value="MCY1014109.1"/>
    <property type="molecule type" value="Genomic_DNA"/>
</dbReference>
<feature type="region of interest" description="Disordered" evidence="1">
    <location>
        <begin position="69"/>
        <end position="95"/>
    </location>
</feature>
<feature type="compositionally biased region" description="Low complexity" evidence="1">
    <location>
        <begin position="41"/>
        <end position="53"/>
    </location>
</feature>
<dbReference type="AlphaFoldDB" id="A0A9X3F465"/>
<dbReference type="Proteomes" id="UP001150924">
    <property type="component" value="Unassembled WGS sequence"/>
</dbReference>
<dbReference type="AntiFam" id="ANF00178">
    <property type="entry name" value="Shadow ORF (opposite dhbF)"/>
</dbReference>
<evidence type="ECO:0000256" key="1">
    <source>
        <dbReference type="SAM" id="MobiDB-lite"/>
    </source>
</evidence>
<evidence type="ECO:0000313" key="2">
    <source>
        <dbReference type="EMBL" id="MCY1014109.1"/>
    </source>
</evidence>
<name>A0A9X3F465_9BACT</name>
<accession>A0A9X3F465</accession>
<sequence length="95" mass="10138">MTAEIEEALVEADLLELQHVAPDRGDPSFQRGAGGRGGACDRGAFARGRQGAASELAAREQRQSRQLDEFAGEHRLGQVRAGGRAGRRGRAARGR</sequence>